<evidence type="ECO:0000313" key="2">
    <source>
        <dbReference type="Proteomes" id="UP001281147"/>
    </source>
</evidence>
<reference evidence="1" key="1">
    <citation type="submission" date="2023-07" db="EMBL/GenBank/DDBJ databases">
        <title>Black Yeasts Isolated from many extreme environments.</title>
        <authorList>
            <person name="Coleine C."/>
            <person name="Stajich J.E."/>
            <person name="Selbmann L."/>
        </authorList>
    </citation>
    <scope>NUCLEOTIDE SEQUENCE</scope>
    <source>
        <strain evidence="1">CCFEE 5714</strain>
    </source>
</reference>
<dbReference type="EMBL" id="JAUTXU010000208">
    <property type="protein sequence ID" value="KAK3698635.1"/>
    <property type="molecule type" value="Genomic_DNA"/>
</dbReference>
<comment type="caution">
    <text evidence="1">The sequence shown here is derived from an EMBL/GenBank/DDBJ whole genome shotgun (WGS) entry which is preliminary data.</text>
</comment>
<gene>
    <name evidence="1" type="ORF">LTR37_016863</name>
</gene>
<organism evidence="1 2">
    <name type="scientific">Vermiconidia calcicola</name>
    <dbReference type="NCBI Taxonomy" id="1690605"/>
    <lineage>
        <taxon>Eukaryota</taxon>
        <taxon>Fungi</taxon>
        <taxon>Dikarya</taxon>
        <taxon>Ascomycota</taxon>
        <taxon>Pezizomycotina</taxon>
        <taxon>Dothideomycetes</taxon>
        <taxon>Dothideomycetidae</taxon>
        <taxon>Mycosphaerellales</taxon>
        <taxon>Extremaceae</taxon>
        <taxon>Vermiconidia</taxon>
    </lineage>
</organism>
<accession>A0ACC3MLM6</accession>
<proteinExistence type="predicted"/>
<protein>
    <submittedName>
        <fullName evidence="1">Uncharacterized protein</fullName>
    </submittedName>
</protein>
<evidence type="ECO:0000313" key="1">
    <source>
        <dbReference type="EMBL" id="KAK3698635.1"/>
    </source>
</evidence>
<keyword evidence="2" id="KW-1185">Reference proteome</keyword>
<name>A0ACC3MLM6_9PEZI</name>
<dbReference type="Proteomes" id="UP001281147">
    <property type="component" value="Unassembled WGS sequence"/>
</dbReference>
<sequence>MALPNKQGKTMSSRLLTMKFMQRGAALPSSAPSTPPEPPSKKQRLSNGSYQSTPASTPRTDAQVFEEAQAAEDTKRAAALEREAAARGDSKWYLSFEESAPIQSAQFRLQIVSAGYSTLDASGVEKQGSSEGEEDRAAPQMQGRRSFGKFNRKLEKQQNENVLSDSESSSESSDDAEEEEDDSDDPTRAKAMIAQTRKEAGDKARIERKAKRKAEKVEAGRMADERRKKHVKLNHLSSISGGGGGGPSPSRSPNNNDMICYKCGKKGHGKWECPQSPQQQRPRRH</sequence>